<dbReference type="EMBL" id="CP045871">
    <property type="protein sequence ID" value="QGG79882.1"/>
    <property type="molecule type" value="Genomic_DNA"/>
</dbReference>
<proteinExistence type="inferred from homology"/>
<comment type="function">
    <text evidence="1">Involved in the modulation of the specificity of the ClpAP-mediated ATP-dependent protein degradation.</text>
</comment>
<comment type="similarity">
    <text evidence="1">Belongs to the ClpS family.</text>
</comment>
<dbReference type="AlphaFoldDB" id="A0A5Q2QC73"/>
<name>A0A5Q2QC73_9GAMM</name>
<dbReference type="Gene3D" id="3.30.1390.10">
    <property type="match status" value="1"/>
</dbReference>
<dbReference type="KEGG" id="llp:GH975_04540"/>
<sequence length="113" mass="12550">MIQMSDQPGFDDEGGLATDTAKPKLKRPPLYKVLLMNDDYTPMDFVVHVLEVFFAMGPEQATQVMLAVHTKGMGVCGIFPKDIAETKAAQVVQYAKEHQHPLMAEVEPTEDDD</sequence>
<protein>
    <recommendedName>
        <fullName evidence="1">ATP-dependent Clp protease adapter protein ClpS</fullName>
    </recommendedName>
</protein>
<dbReference type="RefSeq" id="WP_153713386.1">
    <property type="nucleotide sequence ID" value="NZ_CP045871.1"/>
</dbReference>
<dbReference type="InterPro" id="IPR022935">
    <property type="entry name" value="ClpS"/>
</dbReference>
<evidence type="ECO:0000256" key="1">
    <source>
        <dbReference type="HAMAP-Rule" id="MF_00302"/>
    </source>
</evidence>
<dbReference type="InterPro" id="IPR003769">
    <property type="entry name" value="ClpS_core"/>
</dbReference>
<dbReference type="GO" id="GO:0008233">
    <property type="term" value="F:peptidase activity"/>
    <property type="evidence" value="ECO:0007669"/>
    <property type="project" value="UniProtKB-KW"/>
</dbReference>
<reference evidence="4 5" key="1">
    <citation type="submission" date="2019-11" db="EMBL/GenBank/DDBJ databases">
        <authorList>
            <person name="Khan S.A."/>
            <person name="Jeon C.O."/>
            <person name="Chun B.H."/>
        </authorList>
    </citation>
    <scope>NUCLEOTIDE SEQUENCE [LARGE SCALE GENOMIC DNA]</scope>
    <source>
        <strain evidence="4 5">IMCC 1097</strain>
    </source>
</reference>
<dbReference type="Proteomes" id="UP000388235">
    <property type="component" value="Chromosome"/>
</dbReference>
<dbReference type="GO" id="GO:0030163">
    <property type="term" value="P:protein catabolic process"/>
    <property type="evidence" value="ECO:0007669"/>
    <property type="project" value="InterPro"/>
</dbReference>
<dbReference type="HAMAP" id="MF_00302">
    <property type="entry name" value="ClpS"/>
    <property type="match status" value="1"/>
</dbReference>
<dbReference type="FunFam" id="3.30.1390.10:FF:000002">
    <property type="entry name" value="ATP-dependent Clp protease adapter protein ClpS"/>
    <property type="match status" value="1"/>
</dbReference>
<accession>A0A5Q2QC73</accession>
<evidence type="ECO:0000256" key="2">
    <source>
        <dbReference type="SAM" id="MobiDB-lite"/>
    </source>
</evidence>
<dbReference type="Pfam" id="PF02617">
    <property type="entry name" value="ClpS"/>
    <property type="match status" value="1"/>
</dbReference>
<dbReference type="SUPFAM" id="SSF54736">
    <property type="entry name" value="ClpS-like"/>
    <property type="match status" value="1"/>
</dbReference>
<evidence type="ECO:0000313" key="4">
    <source>
        <dbReference type="EMBL" id="QGG79882.1"/>
    </source>
</evidence>
<dbReference type="OrthoDB" id="9796121at2"/>
<feature type="domain" description="Adaptor protein ClpS core" evidence="3">
    <location>
        <begin position="26"/>
        <end position="104"/>
    </location>
</feature>
<dbReference type="GO" id="GO:0006508">
    <property type="term" value="P:proteolysis"/>
    <property type="evidence" value="ECO:0007669"/>
    <property type="project" value="UniProtKB-UniRule"/>
</dbReference>
<dbReference type="NCBIfam" id="NF000672">
    <property type="entry name" value="PRK00033.1-5"/>
    <property type="match status" value="1"/>
</dbReference>
<keyword evidence="4" id="KW-0378">Hydrolase</keyword>
<dbReference type="PANTHER" id="PTHR33473:SF19">
    <property type="entry name" value="ATP-DEPENDENT CLP PROTEASE ADAPTER PROTEIN CLPS"/>
    <property type="match status" value="1"/>
</dbReference>
<keyword evidence="5" id="KW-1185">Reference proteome</keyword>
<keyword evidence="4" id="KW-0645">Protease</keyword>
<comment type="subunit">
    <text evidence="1">Binds to the N-terminal domain of the chaperone ClpA.</text>
</comment>
<gene>
    <name evidence="1 4" type="primary">clpS</name>
    <name evidence="4" type="ORF">GH975_04540</name>
</gene>
<dbReference type="InterPro" id="IPR014719">
    <property type="entry name" value="Ribosomal_bL12_C/ClpS-like"/>
</dbReference>
<evidence type="ECO:0000259" key="3">
    <source>
        <dbReference type="Pfam" id="PF02617"/>
    </source>
</evidence>
<evidence type="ECO:0000313" key="5">
    <source>
        <dbReference type="Proteomes" id="UP000388235"/>
    </source>
</evidence>
<dbReference type="PANTHER" id="PTHR33473">
    <property type="entry name" value="ATP-DEPENDENT CLP PROTEASE ADAPTER PROTEIN CLPS1, CHLOROPLASTIC"/>
    <property type="match status" value="1"/>
</dbReference>
<organism evidence="4 5">
    <name type="scientific">Litorivicinus lipolyticus</name>
    <dbReference type="NCBI Taxonomy" id="418701"/>
    <lineage>
        <taxon>Bacteria</taxon>
        <taxon>Pseudomonadati</taxon>
        <taxon>Pseudomonadota</taxon>
        <taxon>Gammaproteobacteria</taxon>
        <taxon>Oceanospirillales</taxon>
        <taxon>Litorivicinaceae</taxon>
        <taxon>Litorivicinus</taxon>
    </lineage>
</organism>
<feature type="region of interest" description="Disordered" evidence="2">
    <location>
        <begin position="1"/>
        <end position="23"/>
    </location>
</feature>